<evidence type="ECO:0000256" key="1">
    <source>
        <dbReference type="SAM" id="MobiDB-lite"/>
    </source>
</evidence>
<dbReference type="EMBL" id="KB707241">
    <property type="protein sequence ID" value="EMR63338.1"/>
    <property type="molecule type" value="Genomic_DNA"/>
</dbReference>
<dbReference type="HOGENOM" id="CLU_1865110_0_0_1"/>
<feature type="compositionally biased region" description="Basic and acidic residues" evidence="1">
    <location>
        <begin position="114"/>
        <end position="124"/>
    </location>
</feature>
<evidence type="ECO:0000313" key="3">
    <source>
        <dbReference type="Proteomes" id="UP000012174"/>
    </source>
</evidence>
<dbReference type="AlphaFoldDB" id="M7SGE9"/>
<sequence>MTDLMEAICDHGDHSVADWLEETQSDGDDGYYVEEVNDDEILADLVGEIEEAQSEEERKTDINSDVEEYEVVIPANEKSDKFSGNPTWKRGGSEGQGTKRRRSSASQAGNPKKLKSESYDDSAKRSLRASLLKTNPD</sequence>
<dbReference type="KEGG" id="ela:UCREL1_9756"/>
<dbReference type="Proteomes" id="UP000012174">
    <property type="component" value="Unassembled WGS sequence"/>
</dbReference>
<gene>
    <name evidence="2" type="ORF">UCREL1_9756</name>
</gene>
<organism evidence="2 3">
    <name type="scientific">Eutypa lata (strain UCR-EL1)</name>
    <name type="common">Grapevine dieback disease fungus</name>
    <name type="synonym">Eutypa armeniacae</name>
    <dbReference type="NCBI Taxonomy" id="1287681"/>
    <lineage>
        <taxon>Eukaryota</taxon>
        <taxon>Fungi</taxon>
        <taxon>Dikarya</taxon>
        <taxon>Ascomycota</taxon>
        <taxon>Pezizomycotina</taxon>
        <taxon>Sordariomycetes</taxon>
        <taxon>Xylariomycetidae</taxon>
        <taxon>Xylariales</taxon>
        <taxon>Diatrypaceae</taxon>
        <taxon>Eutypa</taxon>
    </lineage>
</organism>
<keyword evidence="3" id="KW-1185">Reference proteome</keyword>
<accession>M7SGE9</accession>
<name>M7SGE9_EUTLA</name>
<evidence type="ECO:0000313" key="2">
    <source>
        <dbReference type="EMBL" id="EMR63338.1"/>
    </source>
</evidence>
<protein>
    <submittedName>
        <fullName evidence="2">Uncharacterized protein</fullName>
    </submittedName>
</protein>
<reference evidence="3" key="1">
    <citation type="journal article" date="2013" name="Genome Announc.">
        <title>Draft genome sequence of the grapevine dieback fungus Eutypa lata UCR-EL1.</title>
        <authorList>
            <person name="Blanco-Ulate B."/>
            <person name="Rolshausen P.E."/>
            <person name="Cantu D."/>
        </authorList>
    </citation>
    <scope>NUCLEOTIDE SEQUENCE [LARGE SCALE GENOMIC DNA]</scope>
    <source>
        <strain evidence="3">UCR-EL1</strain>
    </source>
</reference>
<proteinExistence type="predicted"/>
<feature type="region of interest" description="Disordered" evidence="1">
    <location>
        <begin position="73"/>
        <end position="137"/>
    </location>
</feature>